<reference evidence="2 3" key="1">
    <citation type="submission" date="2018-06" db="EMBL/GenBank/DDBJ databases">
        <title>Genomic Encyclopedia of Archaeal and Bacterial Type Strains, Phase II (KMG-II): from individual species to whole genera.</title>
        <authorList>
            <person name="Goeker M."/>
        </authorList>
    </citation>
    <scope>NUCLEOTIDE SEQUENCE [LARGE SCALE GENOMIC DNA]</scope>
    <source>
        <strain evidence="2 3">DSM 21851</strain>
    </source>
</reference>
<evidence type="ECO:0000256" key="1">
    <source>
        <dbReference type="SAM" id="MobiDB-lite"/>
    </source>
</evidence>
<name>A0A327WIZ8_LARAB</name>
<feature type="region of interest" description="Disordered" evidence="1">
    <location>
        <begin position="47"/>
        <end position="67"/>
    </location>
</feature>
<accession>A0A327WIZ8</accession>
<proteinExistence type="predicted"/>
<organism evidence="2 3">
    <name type="scientific">Larkinella arboricola</name>
    <dbReference type="NCBI Taxonomy" id="643671"/>
    <lineage>
        <taxon>Bacteria</taxon>
        <taxon>Pseudomonadati</taxon>
        <taxon>Bacteroidota</taxon>
        <taxon>Cytophagia</taxon>
        <taxon>Cytophagales</taxon>
        <taxon>Spirosomataceae</taxon>
        <taxon>Larkinella</taxon>
    </lineage>
</organism>
<gene>
    <name evidence="2" type="ORF">LX87_05569</name>
</gene>
<evidence type="ECO:0000313" key="3">
    <source>
        <dbReference type="Proteomes" id="UP000248790"/>
    </source>
</evidence>
<dbReference type="Proteomes" id="UP000248790">
    <property type="component" value="Unassembled WGS sequence"/>
</dbReference>
<dbReference type="AlphaFoldDB" id="A0A327WIZ8"/>
<comment type="caution">
    <text evidence="2">The sequence shown here is derived from an EMBL/GenBank/DDBJ whole genome shotgun (WGS) entry which is preliminary data.</text>
</comment>
<sequence>MTDHHRISFQRDTVANSFFASFYKKRPCTMLKEAIIRFAGSFQCRLGTNPDPTTTPDTPAVSSPTDPFGDIRRPAALGWTFPYSESRFDGIIRCQQPVELRNALIDPFEPVKVTGIEVKPESLGPLGFELPFQPVPVDPLLGLPVSLGEKAYFLSSVCSQAKVDNLARKEKRQILNLFHSNLLDYVQFGQKSSA</sequence>
<evidence type="ECO:0000313" key="2">
    <source>
        <dbReference type="EMBL" id="RAJ90043.1"/>
    </source>
</evidence>
<protein>
    <submittedName>
        <fullName evidence="2">Uncharacterized protein</fullName>
    </submittedName>
</protein>
<dbReference type="RefSeq" id="WP_170139494.1">
    <property type="nucleotide sequence ID" value="NZ_QLMC01000016.1"/>
</dbReference>
<dbReference type="EMBL" id="QLMC01000016">
    <property type="protein sequence ID" value="RAJ90043.1"/>
    <property type="molecule type" value="Genomic_DNA"/>
</dbReference>
<keyword evidence="3" id="KW-1185">Reference proteome</keyword>
<feature type="compositionally biased region" description="Low complexity" evidence="1">
    <location>
        <begin position="48"/>
        <end position="67"/>
    </location>
</feature>